<protein>
    <submittedName>
        <fullName evidence="1">Uncharacterized protein</fullName>
    </submittedName>
</protein>
<proteinExistence type="predicted"/>
<name>A0A0A9C902_ARUDO</name>
<accession>A0A0A9C902</accession>
<reference evidence="1" key="1">
    <citation type="submission" date="2014-09" db="EMBL/GenBank/DDBJ databases">
        <authorList>
            <person name="Magalhaes I.L.F."/>
            <person name="Oliveira U."/>
            <person name="Santos F.R."/>
            <person name="Vidigal T.H.D.A."/>
            <person name="Brescovit A.D."/>
            <person name="Santos A.J."/>
        </authorList>
    </citation>
    <scope>NUCLEOTIDE SEQUENCE</scope>
    <source>
        <tissue evidence="1">Shoot tissue taken approximately 20 cm above the soil surface</tissue>
    </source>
</reference>
<evidence type="ECO:0000313" key="1">
    <source>
        <dbReference type="EMBL" id="JAD67982.1"/>
    </source>
</evidence>
<reference evidence="1" key="2">
    <citation type="journal article" date="2015" name="Data Brief">
        <title>Shoot transcriptome of the giant reed, Arundo donax.</title>
        <authorList>
            <person name="Barrero R.A."/>
            <person name="Guerrero F.D."/>
            <person name="Moolhuijzen P."/>
            <person name="Goolsby J.A."/>
            <person name="Tidwell J."/>
            <person name="Bellgard S.E."/>
            <person name="Bellgard M.I."/>
        </authorList>
    </citation>
    <scope>NUCLEOTIDE SEQUENCE</scope>
    <source>
        <tissue evidence="1">Shoot tissue taken approximately 20 cm above the soil surface</tissue>
    </source>
</reference>
<organism evidence="1">
    <name type="scientific">Arundo donax</name>
    <name type="common">Giant reed</name>
    <name type="synonym">Donax arundinaceus</name>
    <dbReference type="NCBI Taxonomy" id="35708"/>
    <lineage>
        <taxon>Eukaryota</taxon>
        <taxon>Viridiplantae</taxon>
        <taxon>Streptophyta</taxon>
        <taxon>Embryophyta</taxon>
        <taxon>Tracheophyta</taxon>
        <taxon>Spermatophyta</taxon>
        <taxon>Magnoliopsida</taxon>
        <taxon>Liliopsida</taxon>
        <taxon>Poales</taxon>
        <taxon>Poaceae</taxon>
        <taxon>PACMAD clade</taxon>
        <taxon>Arundinoideae</taxon>
        <taxon>Arundineae</taxon>
        <taxon>Arundo</taxon>
    </lineage>
</organism>
<dbReference type="EMBL" id="GBRH01229913">
    <property type="protein sequence ID" value="JAD67982.1"/>
    <property type="molecule type" value="Transcribed_RNA"/>
</dbReference>
<dbReference type="AlphaFoldDB" id="A0A0A9C902"/>
<sequence length="18" mass="2215">MEEFNQKQAEWIYTEVGL</sequence>